<accession>A0ACB8ZAV0</accession>
<name>A0ACB8ZAV0_9ASTR</name>
<proteinExistence type="predicted"/>
<evidence type="ECO:0000313" key="1">
    <source>
        <dbReference type="EMBL" id="KAI3695084.1"/>
    </source>
</evidence>
<keyword evidence="2" id="KW-1185">Reference proteome</keyword>
<sequence>MQVYLYQKTYLVRADAILISGHSFAIDESITNLVFHIIKQVTKDDKSPFLMSGCKVANGYSTMLATSVGINTEWGLLMSGISEDNGEETPLQVSATPVVDILKLLLPEDWKLVPYFKKLEKLVGVPVIIVHV</sequence>
<comment type="caution">
    <text evidence="1">The sequence shown here is derived from an EMBL/GenBank/DDBJ whole genome shotgun (WGS) entry which is preliminary data.</text>
</comment>
<dbReference type="EMBL" id="CM042043">
    <property type="protein sequence ID" value="KAI3695084.1"/>
    <property type="molecule type" value="Genomic_DNA"/>
</dbReference>
<protein>
    <submittedName>
        <fullName evidence="1">Uncharacterized protein</fullName>
    </submittedName>
</protein>
<reference evidence="1 2" key="2">
    <citation type="journal article" date="2022" name="Mol. Ecol. Resour.">
        <title>The genomes of chicory, endive, great burdock and yacon provide insights into Asteraceae paleo-polyploidization history and plant inulin production.</title>
        <authorList>
            <person name="Fan W."/>
            <person name="Wang S."/>
            <person name="Wang H."/>
            <person name="Wang A."/>
            <person name="Jiang F."/>
            <person name="Liu H."/>
            <person name="Zhao H."/>
            <person name="Xu D."/>
            <person name="Zhang Y."/>
        </authorList>
    </citation>
    <scope>NUCLEOTIDE SEQUENCE [LARGE SCALE GENOMIC DNA]</scope>
    <source>
        <strain evidence="2">cv. Yunnan</strain>
        <tissue evidence="1">Leaves</tissue>
    </source>
</reference>
<reference evidence="2" key="1">
    <citation type="journal article" date="2022" name="Mol. Ecol. Resour.">
        <title>The genomes of chicory, endive, great burdock and yacon provide insights into Asteraceae palaeo-polyploidization history and plant inulin production.</title>
        <authorList>
            <person name="Fan W."/>
            <person name="Wang S."/>
            <person name="Wang H."/>
            <person name="Wang A."/>
            <person name="Jiang F."/>
            <person name="Liu H."/>
            <person name="Zhao H."/>
            <person name="Xu D."/>
            <person name="Zhang Y."/>
        </authorList>
    </citation>
    <scope>NUCLEOTIDE SEQUENCE [LARGE SCALE GENOMIC DNA]</scope>
    <source>
        <strain evidence="2">cv. Yunnan</strain>
    </source>
</reference>
<gene>
    <name evidence="1" type="ORF">L1987_78072</name>
</gene>
<evidence type="ECO:0000313" key="2">
    <source>
        <dbReference type="Proteomes" id="UP001056120"/>
    </source>
</evidence>
<dbReference type="Proteomes" id="UP001056120">
    <property type="component" value="Linkage Group LG26"/>
</dbReference>
<organism evidence="1 2">
    <name type="scientific">Smallanthus sonchifolius</name>
    <dbReference type="NCBI Taxonomy" id="185202"/>
    <lineage>
        <taxon>Eukaryota</taxon>
        <taxon>Viridiplantae</taxon>
        <taxon>Streptophyta</taxon>
        <taxon>Embryophyta</taxon>
        <taxon>Tracheophyta</taxon>
        <taxon>Spermatophyta</taxon>
        <taxon>Magnoliopsida</taxon>
        <taxon>eudicotyledons</taxon>
        <taxon>Gunneridae</taxon>
        <taxon>Pentapetalae</taxon>
        <taxon>asterids</taxon>
        <taxon>campanulids</taxon>
        <taxon>Asterales</taxon>
        <taxon>Asteraceae</taxon>
        <taxon>Asteroideae</taxon>
        <taxon>Heliantheae alliance</taxon>
        <taxon>Millerieae</taxon>
        <taxon>Smallanthus</taxon>
    </lineage>
</organism>